<keyword evidence="1" id="KW-0472">Membrane</keyword>
<dbReference type="EMBL" id="VXKE01000021">
    <property type="protein sequence ID" value="KAA8707857.1"/>
    <property type="molecule type" value="Genomic_DNA"/>
</dbReference>
<dbReference type="InterPro" id="IPR032816">
    <property type="entry name" value="VTT_dom"/>
</dbReference>
<organism evidence="3 4">
    <name type="scientific">Helicobacter canis</name>
    <dbReference type="NCBI Taxonomy" id="29419"/>
    <lineage>
        <taxon>Bacteria</taxon>
        <taxon>Pseudomonadati</taxon>
        <taxon>Campylobacterota</taxon>
        <taxon>Epsilonproteobacteria</taxon>
        <taxon>Campylobacterales</taxon>
        <taxon>Helicobacteraceae</taxon>
        <taxon>Helicobacter</taxon>
    </lineage>
</organism>
<keyword evidence="1" id="KW-0812">Transmembrane</keyword>
<feature type="transmembrane region" description="Helical" evidence="1">
    <location>
        <begin position="163"/>
        <end position="182"/>
    </location>
</feature>
<dbReference type="PANTHER" id="PTHR42709">
    <property type="entry name" value="ALKALINE PHOSPHATASE LIKE PROTEIN"/>
    <property type="match status" value="1"/>
</dbReference>
<feature type="transmembrane region" description="Helical" evidence="1">
    <location>
        <begin position="46"/>
        <end position="67"/>
    </location>
</feature>
<feature type="transmembrane region" description="Helical" evidence="1">
    <location>
        <begin position="128"/>
        <end position="151"/>
    </location>
</feature>
<dbReference type="AlphaFoldDB" id="A0A5M9QIZ0"/>
<accession>A0A5M9QIZ0</accession>
<feature type="transmembrane region" description="Helical" evidence="1">
    <location>
        <begin position="87"/>
        <end position="107"/>
    </location>
</feature>
<evidence type="ECO:0000259" key="2">
    <source>
        <dbReference type="Pfam" id="PF09335"/>
    </source>
</evidence>
<reference evidence="3 4" key="1">
    <citation type="submission" date="2019-09" db="EMBL/GenBank/DDBJ databases">
        <title>Draft genome sequence of various Type strains from the CCUG.</title>
        <authorList>
            <person name="Pineiro-Iglesias B."/>
            <person name="Tunovic T."/>
            <person name="Unosson C."/>
            <person name="Inganas E."/>
            <person name="Ohlen M."/>
            <person name="Cardew S."/>
            <person name="Jensie-Markopoulos S."/>
            <person name="Salva-Serra F."/>
            <person name="Jaen-Luchoro D."/>
            <person name="Karlsson R."/>
            <person name="Svensson-Stadler L."/>
            <person name="Chun J."/>
            <person name="Moore E."/>
        </authorList>
    </citation>
    <scope>NUCLEOTIDE SEQUENCE [LARGE SCALE GENOMIC DNA]</scope>
    <source>
        <strain evidence="3 4">CCUG 32756T</strain>
    </source>
</reference>
<sequence>MESFIASFKDSFETWGYVALFFYCMGSGYVGILAAGALATLGHISLATSIIIATTGNFAGSSLLVVLTRYQKKDFERFLAPHRRKIALMHIWLKKYGAILILLNKYIYGVKFLVPIAIGASRYNLRKFLVLNLLASVIWAASLGLLAFYFSKAVIELVESYGRYSYVAVGVLLALVLGALWFSKKAWAKTKDSLESTHK</sequence>
<keyword evidence="1" id="KW-1133">Transmembrane helix</keyword>
<gene>
    <name evidence="3" type="ORF">F4V45_08325</name>
</gene>
<protein>
    <submittedName>
        <fullName evidence="3">DedA family protein</fullName>
    </submittedName>
</protein>
<dbReference type="PANTHER" id="PTHR42709:SF2">
    <property type="entry name" value="INNER MEMBRANE PROTEIN YOHD"/>
    <property type="match status" value="1"/>
</dbReference>
<proteinExistence type="predicted"/>
<name>A0A5M9QIZ0_9HELI</name>
<comment type="caution">
    <text evidence="3">The sequence shown here is derived from an EMBL/GenBank/DDBJ whole genome shotgun (WGS) entry which is preliminary data.</text>
</comment>
<dbReference type="RefSeq" id="WP_150337859.1">
    <property type="nucleotide sequence ID" value="NZ_JAERIX010000017.1"/>
</dbReference>
<dbReference type="GO" id="GO:0005886">
    <property type="term" value="C:plasma membrane"/>
    <property type="evidence" value="ECO:0007669"/>
    <property type="project" value="TreeGrafter"/>
</dbReference>
<feature type="domain" description="VTT" evidence="2">
    <location>
        <begin position="33"/>
        <end position="141"/>
    </location>
</feature>
<evidence type="ECO:0000313" key="4">
    <source>
        <dbReference type="Proteomes" id="UP000323707"/>
    </source>
</evidence>
<dbReference type="InterPro" id="IPR051311">
    <property type="entry name" value="DedA_domain"/>
</dbReference>
<evidence type="ECO:0000256" key="1">
    <source>
        <dbReference type="SAM" id="Phobius"/>
    </source>
</evidence>
<dbReference type="Pfam" id="PF09335">
    <property type="entry name" value="VTT_dom"/>
    <property type="match status" value="1"/>
</dbReference>
<evidence type="ECO:0000313" key="3">
    <source>
        <dbReference type="EMBL" id="KAA8707857.1"/>
    </source>
</evidence>
<feature type="transmembrane region" description="Helical" evidence="1">
    <location>
        <begin position="20"/>
        <end position="39"/>
    </location>
</feature>
<dbReference type="Proteomes" id="UP000323707">
    <property type="component" value="Unassembled WGS sequence"/>
</dbReference>